<evidence type="ECO:0000256" key="1">
    <source>
        <dbReference type="SAM" id="SignalP"/>
    </source>
</evidence>
<dbReference type="EMBL" id="JAFJMO010000010">
    <property type="protein sequence ID" value="KAJ8264797.1"/>
    <property type="molecule type" value="Genomic_DNA"/>
</dbReference>
<proteinExistence type="predicted"/>
<keyword evidence="1" id="KW-0732">Signal</keyword>
<keyword evidence="3" id="KW-1185">Reference proteome</keyword>
<evidence type="ECO:0000313" key="3">
    <source>
        <dbReference type="Proteomes" id="UP001152803"/>
    </source>
</evidence>
<organism evidence="2 3">
    <name type="scientific">Conger conger</name>
    <name type="common">Conger eel</name>
    <name type="synonym">Muraena conger</name>
    <dbReference type="NCBI Taxonomy" id="82655"/>
    <lineage>
        <taxon>Eukaryota</taxon>
        <taxon>Metazoa</taxon>
        <taxon>Chordata</taxon>
        <taxon>Craniata</taxon>
        <taxon>Vertebrata</taxon>
        <taxon>Euteleostomi</taxon>
        <taxon>Actinopterygii</taxon>
        <taxon>Neopterygii</taxon>
        <taxon>Teleostei</taxon>
        <taxon>Anguilliformes</taxon>
        <taxon>Congridae</taxon>
        <taxon>Conger</taxon>
    </lineage>
</organism>
<dbReference type="AlphaFoldDB" id="A0A9Q1HTQ1"/>
<feature type="signal peptide" evidence="1">
    <location>
        <begin position="1"/>
        <end position="21"/>
    </location>
</feature>
<feature type="chain" id="PRO_5040429484" evidence="1">
    <location>
        <begin position="22"/>
        <end position="46"/>
    </location>
</feature>
<comment type="caution">
    <text evidence="2">The sequence shown here is derived from an EMBL/GenBank/DDBJ whole genome shotgun (WGS) entry which is preliminary data.</text>
</comment>
<evidence type="ECO:0000313" key="2">
    <source>
        <dbReference type="EMBL" id="KAJ8264797.1"/>
    </source>
</evidence>
<sequence length="46" mass="4739">MAMLMKLVGSIVAVLMKLVGSITEMKAVLMQCGSCGGGLDAEVVPR</sequence>
<name>A0A9Q1HTQ1_CONCO</name>
<reference evidence="2" key="1">
    <citation type="journal article" date="2023" name="Science">
        <title>Genome structures resolve the early diversification of teleost fishes.</title>
        <authorList>
            <person name="Parey E."/>
            <person name="Louis A."/>
            <person name="Montfort J."/>
            <person name="Bouchez O."/>
            <person name="Roques C."/>
            <person name="Iampietro C."/>
            <person name="Lluch J."/>
            <person name="Castinel A."/>
            <person name="Donnadieu C."/>
            <person name="Desvignes T."/>
            <person name="Floi Bucao C."/>
            <person name="Jouanno E."/>
            <person name="Wen M."/>
            <person name="Mejri S."/>
            <person name="Dirks R."/>
            <person name="Jansen H."/>
            <person name="Henkel C."/>
            <person name="Chen W.J."/>
            <person name="Zahm M."/>
            <person name="Cabau C."/>
            <person name="Klopp C."/>
            <person name="Thompson A.W."/>
            <person name="Robinson-Rechavi M."/>
            <person name="Braasch I."/>
            <person name="Lecointre G."/>
            <person name="Bobe J."/>
            <person name="Postlethwait J.H."/>
            <person name="Berthelot C."/>
            <person name="Roest Crollius H."/>
            <person name="Guiguen Y."/>
        </authorList>
    </citation>
    <scope>NUCLEOTIDE SEQUENCE</scope>
    <source>
        <strain evidence="2">Concon-B</strain>
    </source>
</reference>
<dbReference type="Proteomes" id="UP001152803">
    <property type="component" value="Unassembled WGS sequence"/>
</dbReference>
<gene>
    <name evidence="2" type="ORF">COCON_G00138960</name>
</gene>
<protein>
    <submittedName>
        <fullName evidence="2">Uncharacterized protein</fullName>
    </submittedName>
</protein>
<accession>A0A9Q1HTQ1</accession>